<evidence type="ECO:0000313" key="2">
    <source>
        <dbReference type="Proteomes" id="UP000041601"/>
    </source>
</evidence>
<reference evidence="1 2" key="1">
    <citation type="submission" date="2015-03" db="EMBL/GenBank/DDBJ databases">
        <authorList>
            <consortium name="Pathogen Informatics"/>
            <person name="Murphy D."/>
        </authorList>
    </citation>
    <scope>NUCLEOTIDE SEQUENCE [LARGE SCALE GENOMIC DNA]</scope>
    <source>
        <strain evidence="1 2">IP05342</strain>
    </source>
</reference>
<comment type="caution">
    <text evidence="1">The sequence shown here is derived from an EMBL/GenBank/DDBJ whole genome shotgun (WGS) entry which is preliminary data.</text>
</comment>
<gene>
    <name evidence="1" type="ORF">ERS137959_01677</name>
</gene>
<dbReference type="Proteomes" id="UP000041601">
    <property type="component" value="Unassembled WGS sequence"/>
</dbReference>
<name>A0ABM9RYC5_YEREN</name>
<dbReference type="RefSeq" id="WP_229765214.1">
    <property type="nucleotide sequence ID" value="NZ_CPXJ01000017.1"/>
</dbReference>
<organism evidence="1 2">
    <name type="scientific">Yersinia enterocolitica</name>
    <dbReference type="NCBI Taxonomy" id="630"/>
    <lineage>
        <taxon>Bacteria</taxon>
        <taxon>Pseudomonadati</taxon>
        <taxon>Pseudomonadota</taxon>
        <taxon>Gammaproteobacteria</taxon>
        <taxon>Enterobacterales</taxon>
        <taxon>Yersiniaceae</taxon>
        <taxon>Yersinia</taxon>
    </lineage>
</organism>
<sequence>MASLIIRPYVEYDYISHSPSKNNLVKVDRGEEVKERIIQFQQENIKDVDELLLRLLKNNPEFLPGKAVSTCSDTRSFYSENKNKILSNPQLDNAQSIKELINKQMESTVIEMVVNKQIEELRNDNKLKFFPMNPYVIAINFDFDNNNNLIMYQKLQYKEYAKHTPGEANTERHIVCEGEDPYVTIDYYVRFSPAGDVIKDSSNLEITFNGCGDDLQAVFDKRSLWAKICDYFREAFNFHSDVSGMNLMAPELNNKQADEYSEKNSLTGLGSMDKKNQSKDVSVKEKVNDLELIDSWLKEIEDRDNNNIALRQTGSEKNNPILPKEKERIDSHAFSLVDKNSGDKSASELLYNKNVRMEKFSPELDGVAEDELRELDKKIIDISSKLKLNFEEIKNKLKI</sequence>
<keyword evidence="2" id="KW-1185">Reference proteome</keyword>
<dbReference type="EMBL" id="CPXJ01000017">
    <property type="protein sequence ID" value="CND61681.1"/>
    <property type="molecule type" value="Genomic_DNA"/>
</dbReference>
<evidence type="ECO:0000313" key="1">
    <source>
        <dbReference type="EMBL" id="CND61681.1"/>
    </source>
</evidence>
<accession>A0ABM9RYC5</accession>
<proteinExistence type="predicted"/>
<protein>
    <submittedName>
        <fullName evidence="1">Viral A-type inclusion protein</fullName>
    </submittedName>
</protein>